<dbReference type="Pfam" id="PF01738">
    <property type="entry name" value="DLH"/>
    <property type="match status" value="1"/>
</dbReference>
<dbReference type="PANTHER" id="PTHR46623:SF6">
    <property type="entry name" value="ALPHA_BETA-HYDROLASES SUPERFAMILY PROTEIN"/>
    <property type="match status" value="1"/>
</dbReference>
<dbReference type="InterPro" id="IPR029058">
    <property type="entry name" value="AB_hydrolase_fold"/>
</dbReference>
<protein>
    <recommendedName>
        <fullName evidence="1">Dienelactone hydrolase domain-containing protein</fullName>
    </recommendedName>
</protein>
<dbReference type="Gene3D" id="3.40.50.1820">
    <property type="entry name" value="alpha/beta hydrolase"/>
    <property type="match status" value="1"/>
</dbReference>
<organism evidence="2 3">
    <name type="scientific">Rhizophlyctis rosea</name>
    <dbReference type="NCBI Taxonomy" id="64517"/>
    <lineage>
        <taxon>Eukaryota</taxon>
        <taxon>Fungi</taxon>
        <taxon>Fungi incertae sedis</taxon>
        <taxon>Chytridiomycota</taxon>
        <taxon>Chytridiomycota incertae sedis</taxon>
        <taxon>Chytridiomycetes</taxon>
        <taxon>Rhizophlyctidales</taxon>
        <taxon>Rhizophlyctidaceae</taxon>
        <taxon>Rhizophlyctis</taxon>
    </lineage>
</organism>
<evidence type="ECO:0000313" key="2">
    <source>
        <dbReference type="EMBL" id="KAJ3050195.1"/>
    </source>
</evidence>
<dbReference type="EMBL" id="JADGJD010000543">
    <property type="protein sequence ID" value="KAJ3050195.1"/>
    <property type="molecule type" value="Genomic_DNA"/>
</dbReference>
<evidence type="ECO:0000259" key="1">
    <source>
        <dbReference type="Pfam" id="PF01738"/>
    </source>
</evidence>
<sequence length="228" mass="25246">MSDITYEGVPYFVAGPETAKVGVIVIQEWWGLNNQIKKTTKRYAEALGGLAISPDLCVHIDYPYRGKVATEADEANHLMGALDWPQAIEDIRNATKYLKSRGVEKVGITGFCMGGALTLASAVHVPELTAGVVFYGVPPASFADPKDIRIPLQYHFGNQDTSKGFSDKPTADKLKETLQSHGKDVSEFYQWEGANHAFMNEEEPAYPYVPEVANKAFEKSVQFFKKHL</sequence>
<reference evidence="2" key="1">
    <citation type="submission" date="2020-05" db="EMBL/GenBank/DDBJ databases">
        <title>Phylogenomic resolution of chytrid fungi.</title>
        <authorList>
            <person name="Stajich J.E."/>
            <person name="Amses K."/>
            <person name="Simmons R."/>
            <person name="Seto K."/>
            <person name="Myers J."/>
            <person name="Bonds A."/>
            <person name="Quandt C.A."/>
            <person name="Barry K."/>
            <person name="Liu P."/>
            <person name="Grigoriev I."/>
            <person name="Longcore J.E."/>
            <person name="James T.Y."/>
        </authorList>
    </citation>
    <scope>NUCLEOTIDE SEQUENCE</scope>
    <source>
        <strain evidence="2">JEL0318</strain>
    </source>
</reference>
<dbReference type="PANTHER" id="PTHR46623">
    <property type="entry name" value="CARBOXYMETHYLENEBUTENOLIDASE-RELATED"/>
    <property type="match status" value="1"/>
</dbReference>
<proteinExistence type="predicted"/>
<gene>
    <name evidence="2" type="ORF">HK097_008830</name>
</gene>
<evidence type="ECO:0000313" key="3">
    <source>
        <dbReference type="Proteomes" id="UP001212841"/>
    </source>
</evidence>
<dbReference type="AlphaFoldDB" id="A0AAD5X508"/>
<name>A0AAD5X508_9FUNG</name>
<accession>A0AAD5X508</accession>
<dbReference type="GO" id="GO:0016787">
    <property type="term" value="F:hydrolase activity"/>
    <property type="evidence" value="ECO:0007669"/>
    <property type="project" value="InterPro"/>
</dbReference>
<dbReference type="InterPro" id="IPR002925">
    <property type="entry name" value="Dienelactn_hydro"/>
</dbReference>
<dbReference type="SUPFAM" id="SSF53474">
    <property type="entry name" value="alpha/beta-Hydrolases"/>
    <property type="match status" value="1"/>
</dbReference>
<keyword evidence="3" id="KW-1185">Reference proteome</keyword>
<dbReference type="InterPro" id="IPR051049">
    <property type="entry name" value="Dienelactone_hydrolase-like"/>
</dbReference>
<feature type="domain" description="Dienelactone hydrolase" evidence="1">
    <location>
        <begin position="12"/>
        <end position="227"/>
    </location>
</feature>
<comment type="caution">
    <text evidence="2">The sequence shown here is derived from an EMBL/GenBank/DDBJ whole genome shotgun (WGS) entry which is preliminary data.</text>
</comment>
<dbReference type="Proteomes" id="UP001212841">
    <property type="component" value="Unassembled WGS sequence"/>
</dbReference>